<gene>
    <name evidence="2" type="ORF">J2753_000585</name>
</gene>
<dbReference type="AlphaFoldDB" id="A0A8T4GVH2"/>
<dbReference type="PRINTS" id="PR00111">
    <property type="entry name" value="ABHYDROLASE"/>
</dbReference>
<organism evidence="2 3">
    <name type="scientific">Halolamina salifodinae</name>
    <dbReference type="NCBI Taxonomy" id="1202767"/>
    <lineage>
        <taxon>Archaea</taxon>
        <taxon>Methanobacteriati</taxon>
        <taxon>Methanobacteriota</taxon>
        <taxon>Stenosarchaea group</taxon>
        <taxon>Halobacteria</taxon>
        <taxon>Halobacteriales</taxon>
        <taxon>Haloferacaceae</taxon>
    </lineage>
</organism>
<dbReference type="SUPFAM" id="SSF53474">
    <property type="entry name" value="alpha/beta-Hydrolases"/>
    <property type="match status" value="1"/>
</dbReference>
<reference evidence="2" key="1">
    <citation type="submission" date="2021-03" db="EMBL/GenBank/DDBJ databases">
        <title>Genomic Encyclopedia of Type Strains, Phase IV (KMG-IV): sequencing the most valuable type-strain genomes for metagenomic binning, comparative biology and taxonomic classification.</title>
        <authorList>
            <person name="Goeker M."/>
        </authorList>
    </citation>
    <scope>NUCLEOTIDE SEQUENCE</scope>
    <source>
        <strain evidence="2">DSM 26232</strain>
    </source>
</reference>
<dbReference type="Pfam" id="PF00561">
    <property type="entry name" value="Abhydrolase_1"/>
    <property type="match status" value="1"/>
</dbReference>
<dbReference type="PANTHER" id="PTHR43433">
    <property type="entry name" value="HYDROLASE, ALPHA/BETA FOLD FAMILY PROTEIN"/>
    <property type="match status" value="1"/>
</dbReference>
<evidence type="ECO:0000313" key="2">
    <source>
        <dbReference type="EMBL" id="MBP1986112.1"/>
    </source>
</evidence>
<comment type="caution">
    <text evidence="2">The sequence shown here is derived from an EMBL/GenBank/DDBJ whole genome shotgun (WGS) entry which is preliminary data.</text>
</comment>
<dbReference type="InterPro" id="IPR029058">
    <property type="entry name" value="AB_hydrolase_fold"/>
</dbReference>
<name>A0A8T4GVH2_9EURY</name>
<dbReference type="InterPro" id="IPR000073">
    <property type="entry name" value="AB_hydrolase_1"/>
</dbReference>
<dbReference type="Gene3D" id="3.40.50.1820">
    <property type="entry name" value="alpha/beta hydrolase"/>
    <property type="match status" value="1"/>
</dbReference>
<feature type="domain" description="AB hydrolase-1" evidence="1">
    <location>
        <begin position="30"/>
        <end position="267"/>
    </location>
</feature>
<accession>A0A8T4GVH2</accession>
<evidence type="ECO:0000313" key="3">
    <source>
        <dbReference type="Proteomes" id="UP000823736"/>
    </source>
</evidence>
<dbReference type="PANTHER" id="PTHR43433:SF10">
    <property type="entry name" value="AB HYDROLASE-1 DOMAIN-CONTAINING PROTEIN"/>
    <property type="match status" value="1"/>
</dbReference>
<evidence type="ECO:0000259" key="1">
    <source>
        <dbReference type="Pfam" id="PF00561"/>
    </source>
</evidence>
<dbReference type="InterPro" id="IPR050471">
    <property type="entry name" value="AB_hydrolase"/>
</dbReference>
<dbReference type="EMBL" id="JAGGLC010000001">
    <property type="protein sequence ID" value="MBP1986112.1"/>
    <property type="molecule type" value="Genomic_DNA"/>
</dbReference>
<keyword evidence="3" id="KW-1185">Reference proteome</keyword>
<dbReference type="Proteomes" id="UP000823736">
    <property type="component" value="Unassembled WGS sequence"/>
</dbReference>
<dbReference type="RefSeq" id="WP_209490284.1">
    <property type="nucleotide sequence ID" value="NZ_JAGGLC010000001.1"/>
</dbReference>
<sequence length="287" mass="30284">MTASIPTTTVSIDENRQLTYTEYGDAGGTPVLFLHGAPGSRRLGTLFDTAAREHGIRLLAPDRPGYGQSLPWPDRSISDAGTFLTAVLDDAGVETAGLVAFSGGSAHALAAAAAHPDRIDRLDVVAGATPPSVSAATPTPQRVLSGLAKRAPRGLGALLRGQAFLADRLDPSFVVAQYTDDADSVPEAVQSVVKADFLEAFAESRSGAVTEFRNTASEWDIAFEAIDAEVCLWHGERDTNVPIAGARELKAQIPGAELRVFDDADHLQTLRRATPDALAAQGRRTTD</sequence>
<proteinExistence type="predicted"/>
<dbReference type="OrthoDB" id="9890at2157"/>
<protein>
    <submittedName>
        <fullName evidence="2">Pimeloyl-ACP methyl ester carboxylesterase</fullName>
    </submittedName>
</protein>